<proteinExistence type="predicted"/>
<dbReference type="Proteomes" id="UP001153069">
    <property type="component" value="Unassembled WGS sequence"/>
</dbReference>
<name>A0A9N8DM72_9STRA</name>
<dbReference type="OrthoDB" id="205525at2759"/>
<reference evidence="1" key="1">
    <citation type="submission" date="2020-06" db="EMBL/GenBank/DDBJ databases">
        <authorList>
            <consortium name="Plant Systems Biology data submission"/>
        </authorList>
    </citation>
    <scope>NUCLEOTIDE SEQUENCE</scope>
    <source>
        <strain evidence="1">D6</strain>
    </source>
</reference>
<sequence length="269" mass="28823">MRVCILINSCYLLGIAPLSWGFVVVPDAAYPIKTSLKASPREPLDTEVVGRRALLQNAAGTALISATSLLFGLPSVASAASFTAGGTLVDREVGVQVGNPEASASRKPDNSNVIFDKDHYFKFGVAAPWIENGSTEFPKSMPFTPSQQRYDALKKYGNRVRSGAEFIGSLDTASIPDPATAPEYSLRAMGLLANSFLASENTGATNELFLARWYINEIFLLLNDARAAASPEEATAFYKSAKKATNSYLGLLNRVINAKVGDPFAMLSV</sequence>
<comment type="caution">
    <text evidence="1">The sequence shown here is derived from an EMBL/GenBank/DDBJ whole genome shotgun (WGS) entry which is preliminary data.</text>
</comment>
<evidence type="ECO:0000313" key="1">
    <source>
        <dbReference type="EMBL" id="CAB9502294.1"/>
    </source>
</evidence>
<evidence type="ECO:0000313" key="2">
    <source>
        <dbReference type="Proteomes" id="UP001153069"/>
    </source>
</evidence>
<dbReference type="EMBL" id="CAICTM010000131">
    <property type="protein sequence ID" value="CAB9502294.1"/>
    <property type="molecule type" value="Genomic_DNA"/>
</dbReference>
<accession>A0A9N8DM72</accession>
<gene>
    <name evidence="1" type="ORF">SEMRO_132_G062790.1</name>
</gene>
<organism evidence="1 2">
    <name type="scientific">Seminavis robusta</name>
    <dbReference type="NCBI Taxonomy" id="568900"/>
    <lineage>
        <taxon>Eukaryota</taxon>
        <taxon>Sar</taxon>
        <taxon>Stramenopiles</taxon>
        <taxon>Ochrophyta</taxon>
        <taxon>Bacillariophyta</taxon>
        <taxon>Bacillariophyceae</taxon>
        <taxon>Bacillariophycidae</taxon>
        <taxon>Naviculales</taxon>
        <taxon>Naviculaceae</taxon>
        <taxon>Seminavis</taxon>
    </lineage>
</organism>
<dbReference type="AlphaFoldDB" id="A0A9N8DM72"/>
<protein>
    <submittedName>
        <fullName evidence="1">Uncharacterized protein</fullName>
    </submittedName>
</protein>
<keyword evidence="2" id="KW-1185">Reference proteome</keyword>